<dbReference type="InterPro" id="IPR008854">
    <property type="entry name" value="TPMT"/>
</dbReference>
<evidence type="ECO:0000256" key="2">
    <source>
        <dbReference type="ARBA" id="ARBA00004496"/>
    </source>
</evidence>
<sequence>MEHEFWHNRWAKSQIGFHEGTVNQFLHDHWTALAGEGRSDQTVLVPLCGKAVDMWWLNDRGHPVIGVELSDIACKDFFEEAEEKAHVHPGEPFTRFRHDTLELWCGDFFQLVPEDLRNVRLVYDRAALIALPPAMRRDYVEHLTAVTPDDLQILLLTLDYDNDDVQGPPFNVTDDEVRELFSADYEVEQLLTRQIPANSPFATRRGLEQARESVFRLRKRQDASD</sequence>
<evidence type="ECO:0000256" key="6">
    <source>
        <dbReference type="ARBA" id="ARBA00022603"/>
    </source>
</evidence>
<keyword evidence="7 9" id="KW-0808">Transferase</keyword>
<dbReference type="PANTHER" id="PTHR10259">
    <property type="entry name" value="THIOPURINE S-METHYLTRANSFERASE"/>
    <property type="match status" value="1"/>
</dbReference>
<gene>
    <name evidence="10" type="primary">tmpT</name>
    <name evidence="9" type="synonym">tpm</name>
    <name evidence="10" type="ORF">RYS15_15675</name>
</gene>
<evidence type="ECO:0000256" key="3">
    <source>
        <dbReference type="ARBA" id="ARBA00008145"/>
    </source>
</evidence>
<dbReference type="NCBIfam" id="NF009732">
    <property type="entry name" value="PRK13255.1"/>
    <property type="match status" value="1"/>
</dbReference>
<keyword evidence="5 9" id="KW-0963">Cytoplasm</keyword>
<keyword evidence="8 9" id="KW-0949">S-adenosyl-L-methionine</keyword>
<accession>A0ABU3W0Q7</accession>
<dbReference type="Proteomes" id="UP001269819">
    <property type="component" value="Unassembled WGS sequence"/>
</dbReference>
<evidence type="ECO:0000256" key="4">
    <source>
        <dbReference type="ARBA" id="ARBA00011905"/>
    </source>
</evidence>
<evidence type="ECO:0000313" key="11">
    <source>
        <dbReference type="Proteomes" id="UP001269819"/>
    </source>
</evidence>
<dbReference type="GO" id="GO:0008119">
    <property type="term" value="F:thiopurine S-methyltransferase activity"/>
    <property type="evidence" value="ECO:0007669"/>
    <property type="project" value="UniProtKB-EC"/>
</dbReference>
<evidence type="ECO:0000256" key="1">
    <source>
        <dbReference type="ARBA" id="ARBA00000903"/>
    </source>
</evidence>
<comment type="caution">
    <text evidence="10">The sequence shown here is derived from an EMBL/GenBank/DDBJ whole genome shotgun (WGS) entry which is preliminary data.</text>
</comment>
<dbReference type="HAMAP" id="MF_00812">
    <property type="entry name" value="Thiopur_methtran"/>
    <property type="match status" value="1"/>
</dbReference>
<comment type="similarity">
    <text evidence="3 9">Belongs to the class I-like SAM-binding methyltransferase superfamily. TPMT family.</text>
</comment>
<dbReference type="Gene3D" id="3.40.50.150">
    <property type="entry name" value="Vaccinia Virus protein VP39"/>
    <property type="match status" value="1"/>
</dbReference>
<proteinExistence type="inferred from homology"/>
<dbReference type="InterPro" id="IPR025835">
    <property type="entry name" value="Thiopurine_S-MeTrfase"/>
</dbReference>
<keyword evidence="11" id="KW-1185">Reference proteome</keyword>
<feature type="binding site" evidence="9">
    <location>
        <position position="125"/>
    </location>
    <ligand>
        <name>S-adenosyl-L-methionine</name>
        <dbReference type="ChEBI" id="CHEBI:59789"/>
    </ligand>
</feature>
<reference evidence="10 11" key="1">
    <citation type="submission" date="2023-10" db="EMBL/GenBank/DDBJ databases">
        <title>Characteristics and mechanism of a salt-tolerant marine origin heterotrophic nitrifying- aerobic denitrifying bacteria Marinobacter xestospongiae HN1.</title>
        <authorList>
            <person name="Qi R."/>
        </authorList>
    </citation>
    <scope>NUCLEOTIDE SEQUENCE [LARGE SCALE GENOMIC DNA]</scope>
    <source>
        <strain evidence="10 11">HN1</strain>
    </source>
</reference>
<keyword evidence="6 9" id="KW-0489">Methyltransferase</keyword>
<evidence type="ECO:0000256" key="9">
    <source>
        <dbReference type="HAMAP-Rule" id="MF_00812"/>
    </source>
</evidence>
<evidence type="ECO:0000313" key="10">
    <source>
        <dbReference type="EMBL" id="MDV2080125.1"/>
    </source>
</evidence>
<organism evidence="10 11">
    <name type="scientific">Marinobacter xestospongiae</name>
    <dbReference type="NCBI Taxonomy" id="994319"/>
    <lineage>
        <taxon>Bacteria</taxon>
        <taxon>Pseudomonadati</taxon>
        <taxon>Pseudomonadota</taxon>
        <taxon>Gammaproteobacteria</taxon>
        <taxon>Pseudomonadales</taxon>
        <taxon>Marinobacteraceae</taxon>
        <taxon>Marinobacter</taxon>
    </lineage>
</organism>
<dbReference type="EC" id="2.1.1.67" evidence="4 9"/>
<evidence type="ECO:0000256" key="5">
    <source>
        <dbReference type="ARBA" id="ARBA00022490"/>
    </source>
</evidence>
<evidence type="ECO:0000256" key="8">
    <source>
        <dbReference type="ARBA" id="ARBA00022691"/>
    </source>
</evidence>
<dbReference type="EMBL" id="JAWIIJ010000011">
    <property type="protein sequence ID" value="MDV2080125.1"/>
    <property type="molecule type" value="Genomic_DNA"/>
</dbReference>
<protein>
    <recommendedName>
        <fullName evidence="4 9">Thiopurine S-methyltransferase</fullName>
        <ecNumber evidence="4 9">2.1.1.67</ecNumber>
    </recommendedName>
    <alternativeName>
        <fullName evidence="9">Thiopurine methyltransferase</fullName>
    </alternativeName>
</protein>
<comment type="catalytic activity">
    <reaction evidence="1 9">
        <text>S-adenosyl-L-methionine + a thiopurine = S-adenosyl-L-homocysteine + a thiopurine S-methylether.</text>
        <dbReference type="EC" id="2.1.1.67"/>
    </reaction>
</comment>
<dbReference type="InterPro" id="IPR022474">
    <property type="entry name" value="Thiopur_S-MeTfrase_Se/Te_detox"/>
</dbReference>
<dbReference type="SUPFAM" id="SSF53335">
    <property type="entry name" value="S-adenosyl-L-methionine-dependent methyltransferases"/>
    <property type="match status" value="1"/>
</dbReference>
<dbReference type="PROSITE" id="PS51585">
    <property type="entry name" value="SAM_MT_TPMT"/>
    <property type="match status" value="1"/>
</dbReference>
<dbReference type="Pfam" id="PF05724">
    <property type="entry name" value="TPMT"/>
    <property type="match status" value="1"/>
</dbReference>
<feature type="binding site" evidence="9">
    <location>
        <position position="68"/>
    </location>
    <ligand>
        <name>S-adenosyl-L-methionine</name>
        <dbReference type="ChEBI" id="CHEBI:59789"/>
    </ligand>
</feature>
<dbReference type="PIRSF" id="PIRSF023956">
    <property type="entry name" value="Thiopurine_S-methyltransferase"/>
    <property type="match status" value="1"/>
</dbReference>
<name>A0ABU3W0Q7_9GAMM</name>
<dbReference type="GO" id="GO:0032259">
    <property type="term" value="P:methylation"/>
    <property type="evidence" value="ECO:0007669"/>
    <property type="project" value="UniProtKB-KW"/>
</dbReference>
<feature type="binding site" evidence="9">
    <location>
        <position position="10"/>
    </location>
    <ligand>
        <name>S-adenosyl-L-methionine</name>
        <dbReference type="ChEBI" id="CHEBI:59789"/>
    </ligand>
</feature>
<comment type="subcellular location">
    <subcellularLocation>
        <location evidence="2 9">Cytoplasm</location>
    </subcellularLocation>
</comment>
<dbReference type="InterPro" id="IPR029063">
    <property type="entry name" value="SAM-dependent_MTases_sf"/>
</dbReference>
<dbReference type="PANTHER" id="PTHR10259:SF11">
    <property type="entry name" value="THIOPURINE S-METHYLTRANSFERASE"/>
    <property type="match status" value="1"/>
</dbReference>
<feature type="binding site" evidence="9">
    <location>
        <position position="47"/>
    </location>
    <ligand>
        <name>S-adenosyl-L-methionine</name>
        <dbReference type="ChEBI" id="CHEBI:59789"/>
    </ligand>
</feature>
<dbReference type="RefSeq" id="WP_316974568.1">
    <property type="nucleotide sequence ID" value="NZ_JAWIIJ010000011.1"/>
</dbReference>
<dbReference type="NCBIfam" id="TIGR03840">
    <property type="entry name" value="TMPT_Se_Te"/>
    <property type="match status" value="1"/>
</dbReference>
<evidence type="ECO:0000256" key="7">
    <source>
        <dbReference type="ARBA" id="ARBA00022679"/>
    </source>
</evidence>